<evidence type="ECO:0000313" key="3">
    <source>
        <dbReference type="Proteomes" id="UP000279275"/>
    </source>
</evidence>
<dbReference type="EMBL" id="RFFH01000019">
    <property type="protein sequence ID" value="RMI28651.1"/>
    <property type="molecule type" value="Genomic_DNA"/>
</dbReference>
<comment type="caution">
    <text evidence="2">The sequence shown here is derived from an EMBL/GenBank/DDBJ whole genome shotgun (WGS) entry which is preliminary data.</text>
</comment>
<dbReference type="SUPFAM" id="SSF50475">
    <property type="entry name" value="FMN-binding split barrel"/>
    <property type="match status" value="1"/>
</dbReference>
<dbReference type="PANTHER" id="PTHR42815">
    <property type="entry name" value="FAD-BINDING, PUTATIVE (AFU_ORTHOLOGUE AFUA_6G07600)-RELATED"/>
    <property type="match status" value="1"/>
</dbReference>
<dbReference type="NCBIfam" id="TIGR04025">
    <property type="entry name" value="PPOX_FMN_DR2398"/>
    <property type="match status" value="1"/>
</dbReference>
<dbReference type="Gene3D" id="2.30.110.10">
    <property type="entry name" value="Electron Transport, Fmn-binding Protein, Chain A"/>
    <property type="match status" value="1"/>
</dbReference>
<proteinExistence type="predicted"/>
<dbReference type="OrthoDB" id="9790331at2"/>
<dbReference type="InterPro" id="IPR012349">
    <property type="entry name" value="Split_barrel_FMN-bd"/>
</dbReference>
<reference evidence="2 3" key="1">
    <citation type="submission" date="2018-10" db="EMBL/GenBank/DDBJ databases">
        <title>Isolation from cow dung.</title>
        <authorList>
            <person name="Ling L."/>
        </authorList>
    </citation>
    <scope>NUCLEOTIDE SEQUENCE [LARGE SCALE GENOMIC DNA]</scope>
    <source>
        <strain evidence="2 3">NEAU-LL90</strain>
    </source>
</reference>
<organism evidence="2 3">
    <name type="scientific">Nocardia stercoris</name>
    <dbReference type="NCBI Taxonomy" id="2483361"/>
    <lineage>
        <taxon>Bacteria</taxon>
        <taxon>Bacillati</taxon>
        <taxon>Actinomycetota</taxon>
        <taxon>Actinomycetes</taxon>
        <taxon>Mycobacteriales</taxon>
        <taxon>Nocardiaceae</taxon>
        <taxon>Nocardia</taxon>
    </lineage>
</organism>
<accession>A0A3M2KU52</accession>
<dbReference type="PANTHER" id="PTHR42815:SF2">
    <property type="entry name" value="FAD-BINDING, PUTATIVE (AFU_ORTHOLOGUE AFUA_6G07600)-RELATED"/>
    <property type="match status" value="1"/>
</dbReference>
<dbReference type="AlphaFoldDB" id="A0A3M2KU52"/>
<dbReference type="Pfam" id="PF01243">
    <property type="entry name" value="PNPOx_N"/>
    <property type="match status" value="1"/>
</dbReference>
<protein>
    <submittedName>
        <fullName evidence="2">Pyridoxamine 5'-phosphate oxidase family protein</fullName>
    </submittedName>
</protein>
<gene>
    <name evidence="2" type="ORF">EBN03_28810</name>
</gene>
<sequence length="210" mass="23196">MSETSDTTITDPAELRNLLGEVGHRATLKERTALHAHDRAWIAASPYIVLATSAADGTCDASPKGDPPGFVRVLDDSTIVIPERPGNRRGDGYRNILTNPHVGVLFLVPTRNETLRVNGRARLVRDAPYFDDLIVKGNRPILACEVAIEEVFFHCGKSALRSGLWHPGDWPEVTLPTHARISKDVAPTLPESLPELEEYYSVTNYTRGLY</sequence>
<dbReference type="Proteomes" id="UP000279275">
    <property type="component" value="Unassembled WGS sequence"/>
</dbReference>
<evidence type="ECO:0000259" key="1">
    <source>
        <dbReference type="Pfam" id="PF01243"/>
    </source>
</evidence>
<name>A0A3M2KU52_9NOCA</name>
<evidence type="ECO:0000313" key="2">
    <source>
        <dbReference type="EMBL" id="RMI28651.1"/>
    </source>
</evidence>
<dbReference type="InterPro" id="IPR024029">
    <property type="entry name" value="Pyridox_Oxase_FMN-dep"/>
</dbReference>
<keyword evidence="3" id="KW-1185">Reference proteome</keyword>
<feature type="domain" description="Pyridoxamine 5'-phosphate oxidase N-terminal" evidence="1">
    <location>
        <begin position="37"/>
        <end position="155"/>
    </location>
</feature>
<dbReference type="RefSeq" id="WP_122191302.1">
    <property type="nucleotide sequence ID" value="NZ_RFFH01000019.1"/>
</dbReference>
<dbReference type="InterPro" id="IPR011576">
    <property type="entry name" value="Pyridox_Oxase_N"/>
</dbReference>